<feature type="region of interest" description="Disordered" evidence="1">
    <location>
        <begin position="1"/>
        <end position="127"/>
    </location>
</feature>
<feature type="region of interest" description="Disordered" evidence="1">
    <location>
        <begin position="158"/>
        <end position="183"/>
    </location>
</feature>
<accession>A0A4R7TEN8</accession>
<organism evidence="2 3">
    <name type="scientific">Kribbella voronezhensis</name>
    <dbReference type="NCBI Taxonomy" id="2512212"/>
    <lineage>
        <taxon>Bacteria</taxon>
        <taxon>Bacillati</taxon>
        <taxon>Actinomycetota</taxon>
        <taxon>Actinomycetes</taxon>
        <taxon>Propionibacteriales</taxon>
        <taxon>Kribbellaceae</taxon>
        <taxon>Kribbella</taxon>
    </lineage>
</organism>
<sequence>MDCLRPSEGAARSDTSAPPERSSGVGPTPVHRSCPGWTHSGPDTRKPSDPGEGPRAQPKASVGDGLPPALRRRRKKRHLRSTGAVLGGLAPGPIRGSPRTRGKVRGHNRRHPWGMDRLRPSEGAARSDNLRSTGAVLGGVDSLRFRWRLGRRSGPDAPGGMGCVRGNRKPFGRRGSGGQCRPSSSGWVRIQRVVVCWRPIAITSPAGPAEKTRLLVC</sequence>
<gene>
    <name evidence="2" type="ORF">EV138_3814</name>
</gene>
<dbReference type="Proteomes" id="UP000295151">
    <property type="component" value="Unassembled WGS sequence"/>
</dbReference>
<dbReference type="AlphaFoldDB" id="A0A4R7TEN8"/>
<dbReference type="EMBL" id="SOCE01000001">
    <property type="protein sequence ID" value="TDU90229.1"/>
    <property type="molecule type" value="Genomic_DNA"/>
</dbReference>
<keyword evidence="3" id="KW-1185">Reference proteome</keyword>
<name>A0A4R7TEN8_9ACTN</name>
<evidence type="ECO:0000313" key="2">
    <source>
        <dbReference type="EMBL" id="TDU90229.1"/>
    </source>
</evidence>
<feature type="compositionally biased region" description="Basic residues" evidence="1">
    <location>
        <begin position="70"/>
        <end position="80"/>
    </location>
</feature>
<protein>
    <submittedName>
        <fullName evidence="2">Uncharacterized protein</fullName>
    </submittedName>
</protein>
<proteinExistence type="predicted"/>
<feature type="compositionally biased region" description="Basic residues" evidence="1">
    <location>
        <begin position="98"/>
        <end position="112"/>
    </location>
</feature>
<evidence type="ECO:0000256" key="1">
    <source>
        <dbReference type="SAM" id="MobiDB-lite"/>
    </source>
</evidence>
<reference evidence="2 3" key="1">
    <citation type="submission" date="2019-03" db="EMBL/GenBank/DDBJ databases">
        <title>Genomic Encyclopedia of Type Strains, Phase III (KMG-III): the genomes of soil and plant-associated and newly described type strains.</title>
        <authorList>
            <person name="Whitman W."/>
        </authorList>
    </citation>
    <scope>NUCLEOTIDE SEQUENCE [LARGE SCALE GENOMIC DNA]</scope>
    <source>
        <strain evidence="2 3">VKM Ac-2575</strain>
    </source>
</reference>
<comment type="caution">
    <text evidence="2">The sequence shown here is derived from an EMBL/GenBank/DDBJ whole genome shotgun (WGS) entry which is preliminary data.</text>
</comment>
<evidence type="ECO:0000313" key="3">
    <source>
        <dbReference type="Proteomes" id="UP000295151"/>
    </source>
</evidence>